<dbReference type="GO" id="GO:0005840">
    <property type="term" value="C:ribosome"/>
    <property type="evidence" value="ECO:0007669"/>
    <property type="project" value="InterPro"/>
</dbReference>
<dbReference type="NCBIfam" id="TIGR02273">
    <property type="entry name" value="16S_RimM"/>
    <property type="match status" value="1"/>
</dbReference>
<dbReference type="Pfam" id="PF24986">
    <property type="entry name" value="PRC_RimM"/>
    <property type="match status" value="1"/>
</dbReference>
<keyword evidence="1 5" id="KW-0963">Cytoplasm</keyword>
<comment type="subcellular location">
    <subcellularLocation>
        <location evidence="5">Cytoplasm</location>
    </subcellularLocation>
</comment>
<keyword evidence="4 5" id="KW-0143">Chaperone</keyword>
<dbReference type="InterPro" id="IPR056792">
    <property type="entry name" value="PRC_RimM"/>
</dbReference>
<comment type="caution">
    <text evidence="8">The sequence shown here is derived from an EMBL/GenBank/DDBJ whole genome shotgun (WGS) entry which is preliminary data.</text>
</comment>
<dbReference type="Pfam" id="PF01782">
    <property type="entry name" value="RimM"/>
    <property type="match status" value="1"/>
</dbReference>
<comment type="function">
    <text evidence="5">An accessory protein needed during the final step in the assembly of 30S ribosomal subunit, possibly for assembly of the head region. Essential for efficient processing of 16S rRNA. May be needed both before and after RbfA during the maturation of 16S rRNA. It has affinity for free ribosomal 30S subunits but not for 70S ribosomes.</text>
</comment>
<evidence type="ECO:0000259" key="6">
    <source>
        <dbReference type="Pfam" id="PF01782"/>
    </source>
</evidence>
<dbReference type="SUPFAM" id="SSF50346">
    <property type="entry name" value="PRC-barrel domain"/>
    <property type="match status" value="1"/>
</dbReference>
<keyword evidence="2 5" id="KW-0690">Ribosome biogenesis</keyword>
<dbReference type="GO" id="GO:0043022">
    <property type="term" value="F:ribosome binding"/>
    <property type="evidence" value="ECO:0007669"/>
    <property type="project" value="InterPro"/>
</dbReference>
<comment type="domain">
    <text evidence="5">The PRC barrel domain binds ribosomal protein uS19.</text>
</comment>
<evidence type="ECO:0000256" key="3">
    <source>
        <dbReference type="ARBA" id="ARBA00022552"/>
    </source>
</evidence>
<name>A0A5D6UUW8_9BACT</name>
<dbReference type="EMBL" id="VTHL01000021">
    <property type="protein sequence ID" value="TYZ06745.1"/>
    <property type="molecule type" value="Genomic_DNA"/>
</dbReference>
<proteinExistence type="inferred from homology"/>
<dbReference type="InterPro" id="IPR011033">
    <property type="entry name" value="PRC_barrel-like_sf"/>
</dbReference>
<dbReference type="SUPFAM" id="SSF50447">
    <property type="entry name" value="Translation proteins"/>
    <property type="match status" value="1"/>
</dbReference>
<dbReference type="GO" id="GO:0005737">
    <property type="term" value="C:cytoplasm"/>
    <property type="evidence" value="ECO:0007669"/>
    <property type="project" value="UniProtKB-SubCell"/>
</dbReference>
<comment type="subunit">
    <text evidence="5">Binds ribosomal protein uS19.</text>
</comment>
<dbReference type="RefSeq" id="WP_149072210.1">
    <property type="nucleotide sequence ID" value="NZ_VTHL01000021.1"/>
</dbReference>
<protein>
    <recommendedName>
        <fullName evidence="5">Ribosome maturation factor RimM</fullName>
    </recommendedName>
</protein>
<feature type="domain" description="RimM N-terminal" evidence="6">
    <location>
        <begin position="11"/>
        <end position="92"/>
    </location>
</feature>
<organism evidence="8 9">
    <name type="scientific">Hymenobacter lutimineralis</name>
    <dbReference type="NCBI Taxonomy" id="2606448"/>
    <lineage>
        <taxon>Bacteria</taxon>
        <taxon>Pseudomonadati</taxon>
        <taxon>Bacteroidota</taxon>
        <taxon>Cytophagia</taxon>
        <taxon>Cytophagales</taxon>
        <taxon>Hymenobacteraceae</taxon>
        <taxon>Hymenobacter</taxon>
    </lineage>
</organism>
<keyword evidence="3 5" id="KW-0698">rRNA processing</keyword>
<evidence type="ECO:0000313" key="8">
    <source>
        <dbReference type="EMBL" id="TYZ06745.1"/>
    </source>
</evidence>
<dbReference type="InterPro" id="IPR011961">
    <property type="entry name" value="RimM"/>
</dbReference>
<feature type="domain" description="Ribosome maturation factor RimM PRC barrel" evidence="7">
    <location>
        <begin position="108"/>
        <end position="174"/>
    </location>
</feature>
<dbReference type="InterPro" id="IPR002676">
    <property type="entry name" value="RimM_N"/>
</dbReference>
<dbReference type="AlphaFoldDB" id="A0A5D6UUW8"/>
<gene>
    <name evidence="5 8" type="primary">rimM</name>
    <name evidence="8" type="ORF">FY528_16925</name>
</gene>
<dbReference type="Gene3D" id="2.40.30.60">
    <property type="entry name" value="RimM"/>
    <property type="match status" value="1"/>
</dbReference>
<keyword evidence="9" id="KW-1185">Reference proteome</keyword>
<comment type="similarity">
    <text evidence="5">Belongs to the RimM family.</text>
</comment>
<sequence length="195" mass="21741">MSITPNDCYELGSVVKPHGLKGFVVAALDVDDLQAYRKVKSVLLELPGAPGKLTSFEIEKLTPQSEARALVKFKGIDRIEDAEPLRNAKLWRPLAELPALAQDQFYFHDVIGFTVIDEALGQLGTVETFYELPQQDVLAMQYQGQEVLIPVADELISHADMAARTLHVKLPDGLLEVYLTPPSRERDEPDEFVEP</sequence>
<evidence type="ECO:0000313" key="9">
    <source>
        <dbReference type="Proteomes" id="UP000322791"/>
    </source>
</evidence>
<accession>A0A5D6UUW8</accession>
<evidence type="ECO:0000256" key="2">
    <source>
        <dbReference type="ARBA" id="ARBA00022517"/>
    </source>
</evidence>
<dbReference type="GO" id="GO:0042274">
    <property type="term" value="P:ribosomal small subunit biogenesis"/>
    <property type="evidence" value="ECO:0007669"/>
    <property type="project" value="UniProtKB-UniRule"/>
</dbReference>
<evidence type="ECO:0000259" key="7">
    <source>
        <dbReference type="Pfam" id="PF24986"/>
    </source>
</evidence>
<evidence type="ECO:0000256" key="4">
    <source>
        <dbReference type="ARBA" id="ARBA00023186"/>
    </source>
</evidence>
<dbReference type="Gene3D" id="2.30.30.240">
    <property type="entry name" value="PRC-barrel domain"/>
    <property type="match status" value="1"/>
</dbReference>
<reference evidence="8 9" key="1">
    <citation type="submission" date="2019-08" db="EMBL/GenBank/DDBJ databases">
        <authorList>
            <person name="Seo M.-J."/>
        </authorList>
    </citation>
    <scope>NUCLEOTIDE SEQUENCE [LARGE SCALE GENOMIC DNA]</scope>
    <source>
        <strain evidence="8 9">KIGAM108</strain>
    </source>
</reference>
<dbReference type="Proteomes" id="UP000322791">
    <property type="component" value="Unassembled WGS sequence"/>
</dbReference>
<dbReference type="PANTHER" id="PTHR33692:SF1">
    <property type="entry name" value="RIBOSOME MATURATION FACTOR RIMM"/>
    <property type="match status" value="1"/>
</dbReference>
<dbReference type="HAMAP" id="MF_00014">
    <property type="entry name" value="Ribosome_mat_RimM"/>
    <property type="match status" value="1"/>
</dbReference>
<evidence type="ECO:0000256" key="1">
    <source>
        <dbReference type="ARBA" id="ARBA00022490"/>
    </source>
</evidence>
<dbReference type="InterPro" id="IPR036976">
    <property type="entry name" value="RimM_N_sf"/>
</dbReference>
<dbReference type="PANTHER" id="PTHR33692">
    <property type="entry name" value="RIBOSOME MATURATION FACTOR RIMM"/>
    <property type="match status" value="1"/>
</dbReference>
<dbReference type="GO" id="GO:0006364">
    <property type="term" value="P:rRNA processing"/>
    <property type="evidence" value="ECO:0007669"/>
    <property type="project" value="UniProtKB-UniRule"/>
</dbReference>
<dbReference type="InterPro" id="IPR009000">
    <property type="entry name" value="Transl_B-barrel_sf"/>
</dbReference>
<evidence type="ECO:0000256" key="5">
    <source>
        <dbReference type="HAMAP-Rule" id="MF_00014"/>
    </source>
</evidence>